<dbReference type="PANTHER" id="PTHR31876">
    <property type="entry name" value="COV-LIKE PROTEIN 1"/>
    <property type="match status" value="1"/>
</dbReference>
<accession>A0A8T9STP7</accession>
<dbReference type="AlphaFoldDB" id="A0A8T9STP7"/>
<dbReference type="Pfam" id="PF04367">
    <property type="entry name" value="DUF502"/>
    <property type="match status" value="1"/>
</dbReference>
<reference evidence="2 3" key="1">
    <citation type="submission" date="2022-04" db="EMBL/GenBank/DDBJ databases">
        <title>Hymenobacter sp. isolated from the air.</title>
        <authorList>
            <person name="Won M."/>
            <person name="Lee C.-M."/>
            <person name="Woen H.-Y."/>
            <person name="Kwon S.-W."/>
        </authorList>
    </citation>
    <scope>NUCLEOTIDE SEQUENCE [LARGE SCALE GENOMIC DNA]</scope>
    <source>
        <strain evidence="3">5413 J-13</strain>
    </source>
</reference>
<keyword evidence="1" id="KW-0812">Transmembrane</keyword>
<evidence type="ECO:0000313" key="2">
    <source>
        <dbReference type="EMBL" id="UOR04083.1"/>
    </source>
</evidence>
<dbReference type="Proteomes" id="UP000829925">
    <property type="component" value="Chromosome"/>
</dbReference>
<evidence type="ECO:0000256" key="1">
    <source>
        <dbReference type="SAM" id="Phobius"/>
    </source>
</evidence>
<name>A0A8T9STP7_9BACT</name>
<sequence length="199" mass="22067">MRNLANYFLSGLLVVAPIALTVYILIAAFTWLDHLFYVEGVPGLGLVLLAVLITSIGFLATTFLVRPWLTITQRMLHRMPLVGIIYSSIKDLFAAFVGDNQKFNRPVLVRTNSELPAYRMGFATQENIVALDQPHLVAVYYPHSYNFSGELQLVPVESITYLNISSSEAMKFIVSGGVSSIRGVPRESEQERLNDTGVG</sequence>
<evidence type="ECO:0000313" key="3">
    <source>
        <dbReference type="Proteomes" id="UP000829925"/>
    </source>
</evidence>
<feature type="transmembrane region" description="Helical" evidence="1">
    <location>
        <begin position="44"/>
        <end position="69"/>
    </location>
</feature>
<keyword evidence="3" id="KW-1185">Reference proteome</keyword>
<keyword evidence="1" id="KW-1133">Transmembrane helix</keyword>
<keyword evidence="1" id="KW-0472">Membrane</keyword>
<dbReference type="EMBL" id="CP095053">
    <property type="protein sequence ID" value="UOR04083.1"/>
    <property type="molecule type" value="Genomic_DNA"/>
</dbReference>
<dbReference type="KEGG" id="haei:MUN82_14145"/>
<gene>
    <name evidence="2" type="ORF">MUN82_14145</name>
</gene>
<dbReference type="RefSeq" id="WP_245091421.1">
    <property type="nucleotide sequence ID" value="NZ_CP095053.1"/>
</dbReference>
<dbReference type="InterPro" id="IPR007462">
    <property type="entry name" value="COV1-like"/>
</dbReference>
<proteinExistence type="predicted"/>
<protein>
    <submittedName>
        <fullName evidence="2">DUF502 domain-containing protein</fullName>
    </submittedName>
</protein>
<organism evidence="2 3">
    <name type="scientific">Hymenobacter aerilatus</name>
    <dbReference type="NCBI Taxonomy" id="2932251"/>
    <lineage>
        <taxon>Bacteria</taxon>
        <taxon>Pseudomonadati</taxon>
        <taxon>Bacteroidota</taxon>
        <taxon>Cytophagia</taxon>
        <taxon>Cytophagales</taxon>
        <taxon>Hymenobacteraceae</taxon>
        <taxon>Hymenobacter</taxon>
    </lineage>
</organism>
<feature type="transmembrane region" description="Helical" evidence="1">
    <location>
        <begin position="7"/>
        <end position="32"/>
    </location>
</feature>
<dbReference type="PANTHER" id="PTHR31876:SF26">
    <property type="entry name" value="PROTEIN LIKE COV 2"/>
    <property type="match status" value="1"/>
</dbReference>